<evidence type="ECO:0000313" key="1">
    <source>
        <dbReference type="EMBL" id="MCW3784874.1"/>
    </source>
</evidence>
<dbReference type="RefSeq" id="WP_301188445.1">
    <property type="nucleotide sequence ID" value="NZ_JAPDPJ010000001.1"/>
</dbReference>
<gene>
    <name evidence="1" type="ORF">OM075_00275</name>
</gene>
<keyword evidence="2" id="KW-1185">Reference proteome</keyword>
<accession>A0AAE3M0K7</accession>
<sequence length="768" mass="87589">MSQLRKVLYTIFFWGVFASVNCQSTKTLKLITDKEDYKINEKVLLIPDQEMYLSGESINFQAITFDATLLIPIDFSSVLYLELYDQDYHVVSAKKYLLQKGKTINSIIIPRHLSTDYYYLRAYTNYMKNFGPASFFTKQIKVVNPFLPKTQSAKDNKDSTSMKLNVFAEGGKLIYGIKNKIVVSCQNCDKKVDLKLLRNDSVVMSKVMQNGFNAFTFTPNPLYNYQIVATSINNQQSTIPLKKIADSGLICRLDSINKNSAFLKLYSKEFNDYPLNLFVENNGFKYEYTQPIHQQDSCLAIKLPTGLNTVIIKDQSLNTVTQRNIYIEPNPHFNISAELNKSNTTPGDSVILNINSDINDSINYYVSLKLGNSQTSTPSDHDIIHSVFLSSSIASISNHISANDINLMNNEIKNINDYILTFPKNKSFSYTSNTINFLPEISNDIVTGNISSKDERSYAANKNIYLSFVDSISWINRCSTDSLGHFTCKLPLLYQGNDLIISMTDTISSYQISLDNEFYPDFLNITKELFTPDSTLKAIIEARMLNLQINDAYNNPKESIDVTRQNLRFYGDPEQEYLFRNYLNLPSFKEYIYEIVDRATPKTKKQKTSIALIDDEGNYGINPFVILDGIPIFNIQELLSIPCTKFKSLRVVSNPFFFGPNSYDGIIDITSNNISFDLIKSEKNSERISFCPTITTSLTKTYSDKHIPNYASNLHFNKTWAGNINKQVSPHLPHNSGSYTVFIWGYTNDGKWSCLLRENFLEIESHNQ</sequence>
<reference evidence="1" key="1">
    <citation type="submission" date="2022-10" db="EMBL/GenBank/DDBJ databases">
        <authorList>
            <person name="Yu W.X."/>
        </authorList>
    </citation>
    <scope>NUCLEOTIDE SEQUENCE</scope>
    <source>
        <strain evidence="1">AAT</strain>
    </source>
</reference>
<dbReference type="AlphaFoldDB" id="A0AAE3M0K7"/>
<dbReference type="Proteomes" id="UP001209229">
    <property type="component" value="Unassembled WGS sequence"/>
</dbReference>
<name>A0AAE3M0K7_9BACT</name>
<proteinExistence type="predicted"/>
<organism evidence="1 2">
    <name type="scientific">Plebeiibacterium sediminum</name>
    <dbReference type="NCBI Taxonomy" id="2992112"/>
    <lineage>
        <taxon>Bacteria</taxon>
        <taxon>Pseudomonadati</taxon>
        <taxon>Bacteroidota</taxon>
        <taxon>Bacteroidia</taxon>
        <taxon>Marinilabiliales</taxon>
        <taxon>Marinilabiliaceae</taxon>
        <taxon>Plebeiibacterium</taxon>
    </lineage>
</organism>
<evidence type="ECO:0000313" key="2">
    <source>
        <dbReference type="Proteomes" id="UP001209229"/>
    </source>
</evidence>
<protein>
    <submittedName>
        <fullName evidence="1">Uncharacterized protein</fullName>
    </submittedName>
</protein>
<comment type="caution">
    <text evidence="1">The sequence shown here is derived from an EMBL/GenBank/DDBJ whole genome shotgun (WGS) entry which is preliminary data.</text>
</comment>
<dbReference type="EMBL" id="JAPDPJ010000001">
    <property type="protein sequence ID" value="MCW3784874.1"/>
    <property type="molecule type" value="Genomic_DNA"/>
</dbReference>